<protein>
    <submittedName>
        <fullName evidence="2">Uncharacterized protein</fullName>
    </submittedName>
</protein>
<evidence type="ECO:0000313" key="3">
    <source>
        <dbReference type="Proteomes" id="UP001607303"/>
    </source>
</evidence>
<reference evidence="2 3" key="1">
    <citation type="journal article" date="2024" name="Ann. Entomol. Soc. Am.">
        <title>Genomic analyses of the southern and eastern yellowjacket wasps (Hymenoptera: Vespidae) reveal evolutionary signatures of social life.</title>
        <authorList>
            <person name="Catto M.A."/>
            <person name="Caine P.B."/>
            <person name="Orr S.E."/>
            <person name="Hunt B.G."/>
            <person name="Goodisman M.A.D."/>
        </authorList>
    </citation>
    <scope>NUCLEOTIDE SEQUENCE [LARGE SCALE GENOMIC DNA]</scope>
    <source>
        <strain evidence="2">232</strain>
        <tissue evidence="2">Head and thorax</tissue>
    </source>
</reference>
<feature type="region of interest" description="Disordered" evidence="1">
    <location>
        <begin position="172"/>
        <end position="191"/>
    </location>
</feature>
<gene>
    <name evidence="2" type="ORF">V1477_008772</name>
</gene>
<name>A0ABD2CGB4_VESMC</name>
<keyword evidence="3" id="KW-1185">Reference proteome</keyword>
<evidence type="ECO:0000256" key="1">
    <source>
        <dbReference type="SAM" id="MobiDB-lite"/>
    </source>
</evidence>
<proteinExistence type="predicted"/>
<accession>A0ABD2CGB4</accession>
<evidence type="ECO:0000313" key="2">
    <source>
        <dbReference type="EMBL" id="KAL2743283.1"/>
    </source>
</evidence>
<sequence length="191" mass="22039">MRNGSFQHFALTYSDVTLFVNAILYRGCNTAAHIFLSVASLAAKAPCTSVKRVDVFFVKTTLFSSYSYFYYEIEKKRKRYPSKRTRGRRKRRRKVVSAYPFALANVGTHERLLYFSRYRESRGSKEARRVEESPGSVEPAKEHQNVIAIERSPSPPMERHYFSLEIGRVSAFSRGPRGPGHVPWTLPRKPQ</sequence>
<dbReference type="AlphaFoldDB" id="A0ABD2CGB4"/>
<organism evidence="2 3">
    <name type="scientific">Vespula maculifrons</name>
    <name type="common">Eastern yellow jacket</name>
    <name type="synonym">Wasp</name>
    <dbReference type="NCBI Taxonomy" id="7453"/>
    <lineage>
        <taxon>Eukaryota</taxon>
        <taxon>Metazoa</taxon>
        <taxon>Ecdysozoa</taxon>
        <taxon>Arthropoda</taxon>
        <taxon>Hexapoda</taxon>
        <taxon>Insecta</taxon>
        <taxon>Pterygota</taxon>
        <taxon>Neoptera</taxon>
        <taxon>Endopterygota</taxon>
        <taxon>Hymenoptera</taxon>
        <taxon>Apocrita</taxon>
        <taxon>Aculeata</taxon>
        <taxon>Vespoidea</taxon>
        <taxon>Vespidae</taxon>
        <taxon>Vespinae</taxon>
        <taxon>Vespula</taxon>
    </lineage>
</organism>
<comment type="caution">
    <text evidence="2">The sequence shown here is derived from an EMBL/GenBank/DDBJ whole genome shotgun (WGS) entry which is preliminary data.</text>
</comment>
<feature type="region of interest" description="Disordered" evidence="1">
    <location>
        <begin position="125"/>
        <end position="156"/>
    </location>
</feature>
<dbReference type="EMBL" id="JAYRBN010000056">
    <property type="protein sequence ID" value="KAL2743283.1"/>
    <property type="molecule type" value="Genomic_DNA"/>
</dbReference>
<dbReference type="Proteomes" id="UP001607303">
    <property type="component" value="Unassembled WGS sequence"/>
</dbReference>